<accession>A0AAD6VHP6</accession>
<name>A0AAD6VHP6_9AGAR</name>
<evidence type="ECO:0000313" key="1">
    <source>
        <dbReference type="EMBL" id="KAJ7213399.1"/>
    </source>
</evidence>
<gene>
    <name evidence="1" type="ORF">GGX14DRAFT_563723</name>
</gene>
<reference evidence="1" key="1">
    <citation type="submission" date="2023-03" db="EMBL/GenBank/DDBJ databases">
        <title>Massive genome expansion in bonnet fungi (Mycena s.s.) driven by repeated elements and novel gene families across ecological guilds.</title>
        <authorList>
            <consortium name="Lawrence Berkeley National Laboratory"/>
            <person name="Harder C.B."/>
            <person name="Miyauchi S."/>
            <person name="Viragh M."/>
            <person name="Kuo A."/>
            <person name="Thoen E."/>
            <person name="Andreopoulos B."/>
            <person name="Lu D."/>
            <person name="Skrede I."/>
            <person name="Drula E."/>
            <person name="Henrissat B."/>
            <person name="Morin E."/>
            <person name="Kohler A."/>
            <person name="Barry K."/>
            <person name="LaButti K."/>
            <person name="Morin E."/>
            <person name="Salamov A."/>
            <person name="Lipzen A."/>
            <person name="Mereny Z."/>
            <person name="Hegedus B."/>
            <person name="Baldrian P."/>
            <person name="Stursova M."/>
            <person name="Weitz H."/>
            <person name="Taylor A."/>
            <person name="Grigoriev I.V."/>
            <person name="Nagy L.G."/>
            <person name="Martin F."/>
            <person name="Kauserud H."/>
        </authorList>
    </citation>
    <scope>NUCLEOTIDE SEQUENCE</scope>
    <source>
        <strain evidence="1">9144</strain>
    </source>
</reference>
<dbReference type="Proteomes" id="UP001219525">
    <property type="component" value="Unassembled WGS sequence"/>
</dbReference>
<dbReference type="AlphaFoldDB" id="A0AAD6VHP6"/>
<proteinExistence type="predicted"/>
<evidence type="ECO:0000313" key="2">
    <source>
        <dbReference type="Proteomes" id="UP001219525"/>
    </source>
</evidence>
<dbReference type="EMBL" id="JARJCW010000021">
    <property type="protein sequence ID" value="KAJ7213399.1"/>
    <property type="molecule type" value="Genomic_DNA"/>
</dbReference>
<organism evidence="1 2">
    <name type="scientific">Mycena pura</name>
    <dbReference type="NCBI Taxonomy" id="153505"/>
    <lineage>
        <taxon>Eukaryota</taxon>
        <taxon>Fungi</taxon>
        <taxon>Dikarya</taxon>
        <taxon>Basidiomycota</taxon>
        <taxon>Agaricomycotina</taxon>
        <taxon>Agaricomycetes</taxon>
        <taxon>Agaricomycetidae</taxon>
        <taxon>Agaricales</taxon>
        <taxon>Marasmiineae</taxon>
        <taxon>Mycenaceae</taxon>
        <taxon>Mycena</taxon>
    </lineage>
</organism>
<protein>
    <submittedName>
        <fullName evidence="1">Uncharacterized protein</fullName>
    </submittedName>
</protein>
<comment type="caution">
    <text evidence="1">The sequence shown here is derived from an EMBL/GenBank/DDBJ whole genome shotgun (WGS) entry which is preliminary data.</text>
</comment>
<sequence>MGRGWAVPGYRVSDWHAAFPAQAEKGLKELIKAALEEDSDDDNKPVDLGNAPGNAPPADVLPLSAGRIQIRYAKWHIGIVSIFLN</sequence>
<keyword evidence="2" id="KW-1185">Reference proteome</keyword>